<gene>
    <name evidence="1" type="ORF">QBC37DRAFT_73504</name>
</gene>
<evidence type="ECO:0000313" key="1">
    <source>
        <dbReference type="EMBL" id="KAK4219906.1"/>
    </source>
</evidence>
<sequence>MNSQDPSPRVDLNMTPYSLSSSTRCFVTIYMSFVRWYLLVISASKIKLYTLFTRLINTITLFNHPEASSLACSFLERRRRLSQYKMRSRQLLLSLLFVCTSTGLPQQPYPSCADTNCLTTKALEPRFFKEHNAQRQAISYGPFTVPGMDDDHGHDHGMKTFAVLIPPPCTDCYITHVQADLQYPTGTSANVNTGMWLHHVVISNLSKNGAVCPIFGDFVFASGNERTPVNICVNGTQKAGYFIAPNSQFHLGAELMNDQTLPRDAVIVLDWEYVPSPAAAAAAAAADFKHATTLWLDIDGACSPRGSSVPVPDNGTTKAFSLTMTPAWKATFSADTILLVGSHLHDGGDNIVVTRNGEVVCDSVAKYGETDAYVSTSVHEHGTSGSSTGAHEGQVVEKRHTTKTPHVSSISSCSPLGAHKVEVGDEWSVRANYDLVKYKAMSEGGGLAPIMGISMLYVIKN</sequence>
<reference evidence="1" key="1">
    <citation type="journal article" date="2023" name="Mol. Phylogenet. Evol.">
        <title>Genome-scale phylogeny and comparative genomics of the fungal order Sordariales.</title>
        <authorList>
            <person name="Hensen N."/>
            <person name="Bonometti L."/>
            <person name="Westerberg I."/>
            <person name="Brannstrom I.O."/>
            <person name="Guillou S."/>
            <person name="Cros-Aarteil S."/>
            <person name="Calhoun S."/>
            <person name="Haridas S."/>
            <person name="Kuo A."/>
            <person name="Mondo S."/>
            <person name="Pangilinan J."/>
            <person name="Riley R."/>
            <person name="LaButti K."/>
            <person name="Andreopoulos B."/>
            <person name="Lipzen A."/>
            <person name="Chen C."/>
            <person name="Yan M."/>
            <person name="Daum C."/>
            <person name="Ng V."/>
            <person name="Clum A."/>
            <person name="Steindorff A."/>
            <person name="Ohm R.A."/>
            <person name="Martin F."/>
            <person name="Silar P."/>
            <person name="Natvig D.O."/>
            <person name="Lalanne C."/>
            <person name="Gautier V."/>
            <person name="Ament-Velasquez S.L."/>
            <person name="Kruys A."/>
            <person name="Hutchinson M.I."/>
            <person name="Powell A.J."/>
            <person name="Barry K."/>
            <person name="Miller A.N."/>
            <person name="Grigoriev I.V."/>
            <person name="Debuchy R."/>
            <person name="Gladieux P."/>
            <person name="Hiltunen Thoren M."/>
            <person name="Johannesson H."/>
        </authorList>
    </citation>
    <scope>NUCLEOTIDE SEQUENCE</scope>
    <source>
        <strain evidence="1">PSN293</strain>
    </source>
</reference>
<reference evidence="1" key="2">
    <citation type="submission" date="2023-05" db="EMBL/GenBank/DDBJ databases">
        <authorList>
            <consortium name="Lawrence Berkeley National Laboratory"/>
            <person name="Steindorff A."/>
            <person name="Hensen N."/>
            <person name="Bonometti L."/>
            <person name="Westerberg I."/>
            <person name="Brannstrom I.O."/>
            <person name="Guillou S."/>
            <person name="Cros-Aarteil S."/>
            <person name="Calhoun S."/>
            <person name="Haridas S."/>
            <person name="Kuo A."/>
            <person name="Mondo S."/>
            <person name="Pangilinan J."/>
            <person name="Riley R."/>
            <person name="Labutti K."/>
            <person name="Andreopoulos B."/>
            <person name="Lipzen A."/>
            <person name="Chen C."/>
            <person name="Yanf M."/>
            <person name="Daum C."/>
            <person name="Ng V."/>
            <person name="Clum A."/>
            <person name="Ohm R."/>
            <person name="Martin F."/>
            <person name="Silar P."/>
            <person name="Natvig D."/>
            <person name="Lalanne C."/>
            <person name="Gautier V."/>
            <person name="Ament-Velasquez S.L."/>
            <person name="Kruys A."/>
            <person name="Hutchinson M.I."/>
            <person name="Powell A.J."/>
            <person name="Barry K."/>
            <person name="Miller A.N."/>
            <person name="Grigoriev I.V."/>
            <person name="Debuchy R."/>
            <person name="Gladieux P."/>
            <person name="Thoren M.H."/>
            <person name="Johannesson H."/>
        </authorList>
    </citation>
    <scope>NUCLEOTIDE SEQUENCE</scope>
    <source>
        <strain evidence="1">PSN293</strain>
    </source>
</reference>
<proteinExistence type="predicted"/>
<protein>
    <submittedName>
        <fullName evidence="1">Uncharacterized protein</fullName>
    </submittedName>
</protein>
<accession>A0AAN7BBN3</accession>
<dbReference type="EMBL" id="MU858046">
    <property type="protein sequence ID" value="KAK4219906.1"/>
    <property type="molecule type" value="Genomic_DNA"/>
</dbReference>
<dbReference type="AlphaFoldDB" id="A0AAN7BBN3"/>
<name>A0AAN7BBN3_9PEZI</name>
<comment type="caution">
    <text evidence="1">The sequence shown here is derived from an EMBL/GenBank/DDBJ whole genome shotgun (WGS) entry which is preliminary data.</text>
</comment>
<evidence type="ECO:0000313" key="2">
    <source>
        <dbReference type="Proteomes" id="UP001301769"/>
    </source>
</evidence>
<organism evidence="1 2">
    <name type="scientific">Rhypophila decipiens</name>
    <dbReference type="NCBI Taxonomy" id="261697"/>
    <lineage>
        <taxon>Eukaryota</taxon>
        <taxon>Fungi</taxon>
        <taxon>Dikarya</taxon>
        <taxon>Ascomycota</taxon>
        <taxon>Pezizomycotina</taxon>
        <taxon>Sordariomycetes</taxon>
        <taxon>Sordariomycetidae</taxon>
        <taxon>Sordariales</taxon>
        <taxon>Naviculisporaceae</taxon>
        <taxon>Rhypophila</taxon>
    </lineage>
</organism>
<dbReference type="Proteomes" id="UP001301769">
    <property type="component" value="Unassembled WGS sequence"/>
</dbReference>
<keyword evidence="2" id="KW-1185">Reference proteome</keyword>